<reference evidence="1" key="1">
    <citation type="journal article" date="2014" name="Int. J. Syst. Evol. Microbiol.">
        <title>Complete genome sequence of Corynebacterium casei LMG S-19264T (=DSM 44701T), isolated from a smear-ripened cheese.</title>
        <authorList>
            <consortium name="US DOE Joint Genome Institute (JGI-PGF)"/>
            <person name="Walter F."/>
            <person name="Albersmeier A."/>
            <person name="Kalinowski J."/>
            <person name="Ruckert C."/>
        </authorList>
    </citation>
    <scope>NUCLEOTIDE SEQUENCE</scope>
    <source>
        <strain evidence="1">CGMCC 1.15493</strain>
    </source>
</reference>
<organism evidence="1 2">
    <name type="scientific">Aureimonas glaciei</name>
    <dbReference type="NCBI Taxonomy" id="1776957"/>
    <lineage>
        <taxon>Bacteria</taxon>
        <taxon>Pseudomonadati</taxon>
        <taxon>Pseudomonadota</taxon>
        <taxon>Alphaproteobacteria</taxon>
        <taxon>Hyphomicrobiales</taxon>
        <taxon>Aurantimonadaceae</taxon>
        <taxon>Aureimonas</taxon>
    </lineage>
</organism>
<keyword evidence="2" id="KW-1185">Reference proteome</keyword>
<comment type="caution">
    <text evidence="1">The sequence shown here is derived from an EMBL/GenBank/DDBJ whole genome shotgun (WGS) entry which is preliminary data.</text>
</comment>
<dbReference type="AlphaFoldDB" id="A0A916YFH6"/>
<dbReference type="RefSeq" id="WP_188855309.1">
    <property type="nucleotide sequence ID" value="NZ_BMJJ01000020.1"/>
</dbReference>
<proteinExistence type="predicted"/>
<evidence type="ECO:0000313" key="1">
    <source>
        <dbReference type="EMBL" id="GGD42506.1"/>
    </source>
</evidence>
<gene>
    <name evidence="1" type="ORF">GCM10011335_51510</name>
</gene>
<name>A0A916YFH6_9HYPH</name>
<accession>A0A916YFH6</accession>
<sequence>MRLMSRRFGNGATPLKAFKREAAVAFRELLAGIVLRCQITKTSRVIDDAIVSDRSSQNMAGKRVGAWKGGKRTLEEIVQRMLEDAIVKSGYRREEVALALVKSAAELSGVQSDPSRRAVITAMEAALVILRRADGYALMRIEDLQAPADKL</sequence>
<reference evidence="1" key="2">
    <citation type="submission" date="2020-09" db="EMBL/GenBank/DDBJ databases">
        <authorList>
            <person name="Sun Q."/>
            <person name="Zhou Y."/>
        </authorList>
    </citation>
    <scope>NUCLEOTIDE SEQUENCE</scope>
    <source>
        <strain evidence="1">CGMCC 1.15493</strain>
    </source>
</reference>
<dbReference type="Proteomes" id="UP000613160">
    <property type="component" value="Unassembled WGS sequence"/>
</dbReference>
<evidence type="ECO:0000313" key="2">
    <source>
        <dbReference type="Proteomes" id="UP000613160"/>
    </source>
</evidence>
<dbReference type="EMBL" id="BMJJ01000020">
    <property type="protein sequence ID" value="GGD42506.1"/>
    <property type="molecule type" value="Genomic_DNA"/>
</dbReference>
<protein>
    <submittedName>
        <fullName evidence="1">Uncharacterized protein</fullName>
    </submittedName>
</protein>